<dbReference type="SUPFAM" id="SSF47336">
    <property type="entry name" value="ACP-like"/>
    <property type="match status" value="1"/>
</dbReference>
<dbReference type="SUPFAM" id="SSF51412">
    <property type="entry name" value="Inosine monophosphate dehydrogenase (IMPDH)"/>
    <property type="match status" value="2"/>
</dbReference>
<dbReference type="SUPFAM" id="SSF52151">
    <property type="entry name" value="FabD/lysophospholipase-like"/>
    <property type="match status" value="1"/>
</dbReference>
<keyword evidence="3" id="KW-0808">Transferase</keyword>
<dbReference type="InterPro" id="IPR013785">
    <property type="entry name" value="Aldolase_TIM"/>
</dbReference>
<protein>
    <submittedName>
        <fullName evidence="5">SDR family NAD(P)-dependent oxidoreductase</fullName>
    </submittedName>
</protein>
<dbReference type="SUPFAM" id="SSF55048">
    <property type="entry name" value="Probable ACP-binding domain of malonyl-CoA ACP transacylase"/>
    <property type="match status" value="1"/>
</dbReference>
<dbReference type="SUPFAM" id="SSF53901">
    <property type="entry name" value="Thiolase-like"/>
    <property type="match status" value="1"/>
</dbReference>
<dbReference type="PANTHER" id="PTHR43074:SF1">
    <property type="entry name" value="BETA-KETOACYL SYNTHASE FAMILY PROTEIN-RELATED"/>
    <property type="match status" value="1"/>
</dbReference>
<dbReference type="Pfam" id="PF00109">
    <property type="entry name" value="ketoacyl-synt"/>
    <property type="match status" value="1"/>
</dbReference>
<dbReference type="InterPro" id="IPR057326">
    <property type="entry name" value="KR_dom"/>
</dbReference>
<evidence type="ECO:0000256" key="1">
    <source>
        <dbReference type="ARBA" id="ARBA00022450"/>
    </source>
</evidence>
<evidence type="ECO:0000259" key="4">
    <source>
        <dbReference type="PROSITE" id="PS52004"/>
    </source>
</evidence>
<dbReference type="Pfam" id="PF00698">
    <property type="entry name" value="Acyl_transf_1"/>
    <property type="match status" value="1"/>
</dbReference>
<gene>
    <name evidence="5" type="ORF">ACFSYJ_35190</name>
</gene>
<reference evidence="6" key="1">
    <citation type="journal article" date="2019" name="Int. J. Syst. Evol. Microbiol.">
        <title>The Global Catalogue of Microorganisms (GCM) 10K type strain sequencing project: providing services to taxonomists for standard genome sequencing and annotation.</title>
        <authorList>
            <consortium name="The Broad Institute Genomics Platform"/>
            <consortium name="The Broad Institute Genome Sequencing Center for Infectious Disease"/>
            <person name="Wu L."/>
            <person name="Ma J."/>
        </authorList>
    </citation>
    <scope>NUCLEOTIDE SEQUENCE [LARGE SCALE GENOMIC DNA]</scope>
    <source>
        <strain evidence="6">CGMCC 4.7643</strain>
    </source>
</reference>
<dbReference type="Pfam" id="PF08659">
    <property type="entry name" value="KR"/>
    <property type="match status" value="1"/>
</dbReference>
<dbReference type="InterPro" id="IPR036736">
    <property type="entry name" value="ACP-like_sf"/>
</dbReference>
<dbReference type="InterPro" id="IPR036291">
    <property type="entry name" value="NAD(P)-bd_dom_sf"/>
</dbReference>
<evidence type="ECO:0000256" key="3">
    <source>
        <dbReference type="ARBA" id="ARBA00022679"/>
    </source>
</evidence>
<dbReference type="InterPro" id="IPR016035">
    <property type="entry name" value="Acyl_Trfase/lysoPLipase"/>
</dbReference>
<keyword evidence="2" id="KW-0597">Phosphoprotein</keyword>
<dbReference type="PANTHER" id="PTHR43074">
    <property type="entry name" value="OMEGA-3 POLYUNSATURATED FATTY ACID SYNTHASE PFAB-RELATED"/>
    <property type="match status" value="1"/>
</dbReference>
<dbReference type="InterPro" id="IPR014030">
    <property type="entry name" value="Ketoacyl_synth_N"/>
</dbReference>
<dbReference type="InterPro" id="IPR052568">
    <property type="entry name" value="PKS-FAS_Synthase"/>
</dbReference>
<evidence type="ECO:0000313" key="6">
    <source>
        <dbReference type="Proteomes" id="UP001597419"/>
    </source>
</evidence>
<dbReference type="InterPro" id="IPR014031">
    <property type="entry name" value="Ketoacyl_synth_C"/>
</dbReference>
<organism evidence="5 6">
    <name type="scientific">Amycolatopsis samaneae</name>
    <dbReference type="NCBI Taxonomy" id="664691"/>
    <lineage>
        <taxon>Bacteria</taxon>
        <taxon>Bacillati</taxon>
        <taxon>Actinomycetota</taxon>
        <taxon>Actinomycetes</taxon>
        <taxon>Pseudonocardiales</taxon>
        <taxon>Pseudonocardiaceae</taxon>
        <taxon>Amycolatopsis</taxon>
    </lineage>
</organism>
<dbReference type="SMART" id="SM00825">
    <property type="entry name" value="PKS_KS"/>
    <property type="match status" value="1"/>
</dbReference>
<feature type="domain" description="Ketosynthase family 3 (KS3)" evidence="4">
    <location>
        <begin position="589"/>
        <end position="1027"/>
    </location>
</feature>
<dbReference type="SMART" id="SM00827">
    <property type="entry name" value="PKS_AT"/>
    <property type="match status" value="1"/>
</dbReference>
<dbReference type="InterPro" id="IPR001227">
    <property type="entry name" value="Ac_transferase_dom_sf"/>
</dbReference>
<dbReference type="InterPro" id="IPR020841">
    <property type="entry name" value="PKS_Beta-ketoAc_synthase_dom"/>
</dbReference>
<dbReference type="PROSITE" id="PS52004">
    <property type="entry name" value="KS3_2"/>
    <property type="match status" value="1"/>
</dbReference>
<dbReference type="CDD" id="cd00833">
    <property type="entry name" value="PKS"/>
    <property type="match status" value="1"/>
</dbReference>
<dbReference type="Gene3D" id="3.40.47.10">
    <property type="match status" value="1"/>
</dbReference>
<comment type="caution">
    <text evidence="5">The sequence shown here is derived from an EMBL/GenBank/DDBJ whole genome shotgun (WGS) entry which is preliminary data.</text>
</comment>
<dbReference type="Gene3D" id="3.20.20.70">
    <property type="entry name" value="Aldolase class I"/>
    <property type="match status" value="2"/>
</dbReference>
<sequence>MSHATARARVLGVHPLGWPDPGLVAAVARGGGLGVLDLGGPGDAAGSIVDSGLPFGVRIRAEHPVRPEVVRDSGAGLVLLAEGAPWPGSDLPVLAEVTGVEQAARVLGAGAAGLVARGSEAGGAELTTFVLLQRLLARFGGDVPVWAYGGIGPRTAVAAVAGGAAGVVLDGLGLFPEAEVPHAAREELARADDGLAAVFAHRFPDAESAVRSVVRSLAAPVVVDPAAQGAPLCRTLGTALPVVQGPMTRVSDQPGFAAAVADHGGFPFVAVATANGAKSTELLDRTAARLGERPWGAGLLGFVPEALRAQQLAAVRAARPRCVLIAGGKPAQARTLEAEGIATFLHVPSPILLRQFLDAGIRRFVFEGAECGGHIGPRSSFALWEQQLDVLGDYRAEDVEVLFAGGVHDARSAAMVAAMAAPVAARGAGIGVLMGTAYLFTEEAVTHGAVTGLFQERLLGAGATVTLETAPGHLTRCLPSPYTEEFAALKERLRARGLPPQETWQRLEELNTGRLRIASKGIRRDGADLVAVGEEGQLAEGMYLAGQVAVLRGERTGIAALHREVTDGAAELLRAGTRDAKEPETSTVDGEIAIVGMACAFPGAPDLPAFWSNILRGTDAVTEVPEDRWDQSVYFGQGDGGSASKWGGFLPPLDFDPLSYGIPPSSMGSIDPAQLVSLEMARRALADAGYGEGGFDRERTSVVFGAEAGGDLANAGVLRALLPGYLEDVPGELLAQLPELTEDSFPGTLANVISGRVANRLDLGGANYTVDAACGSSLAALDLAVKELRAGTSAMVLCGAVDLHNGINDYLMFTSAGALSPTGRCRPFDTAADGIALGEGAACLVLKRLADAERDGDRVYAVVKGVGAASDGKALGLTAPRPDGQRRALERAYRDAGVSPADVTMVEAHGTGTVVGDATELTTLTEFFTAAGAAPGECVLGSVKSQIGHTKCAAGLAGLIKAALALWHEVVPPTLHLSKPNPAWDAARSPFTFSTGARPSPVPRERAFAGVSAFGFGGTNFHAVLGAPGVPPDRRHGLRDWAAELFLVRGSDVDSARRTLRALLDTHEGRPLRELAALAGARSDAGTEPVRLAVVAGDLAELRDAAEGRGGITADSGEPGKLAFLFPGQGSQRTGMLADLFVHFPELAGVLRLAPDVAATIFPPRAFDEETLAAQEESLTDTRVAQPALGLVESAVCRLLAELGVRPDLLAGHSYGELAALSVAGAFDTATLVALSRARARSIAEVAGADPGTMAAVKASREELAFDLIGPDVVLANHNAPGQTVLSGPVPAVERAVRRLRERGVAAKRIPVACAFHSPVVAGAGAVFAVDLAAAEITEPGLPVWSNRTARPYGTGAVRAELAAQIGAPVRFADLIEDMYAAGARTFVEAGPGRVLSRLTGEILGDRPHTVIACDPGGPGLRGFLTALARLAVAGAGVRTERLFRGRVRPGPAGTPLWTVDGQLVRAPGGEIPAHGLAPARRIPRTTMNQPAPGRDQAVVDFLRTTRELVAAQREVMLGYLGAAPPPVAAPVSSPPPVEAVVVTPEPEPEPVVVAEEADVLTTVIGVISERTGYPAEMIGGELDLEADLSIDSIKRTEIAGTLLAKLGLSGRVPDDGQDRLGRDRTAAALAARLEKWVSPDQPPTPAPAAVGAFPAAAPAGKAPARYVLTRVPAPLGTPDSGELRGRTVAVLGEPGQEELAESVRSAFTEAGAVPGVHDDADVVVVLTPLAEAEELLAPQVFGQVKAARGTVVVVAGPGSEHGAGLRGLVRAAARERDGRTRLVELESTVDIGKVVLAEVLADGPAVVRYDAGGRATFEPTAADLGAIAYAGAGPAGGETRALGLGADSVVLLVGGARGITARTAVALAGSGCRIELAGRTPWPAEPDDEGLPGDAQALRAALASRGGTVAEIERRVRTVLAQREIAGTLAGIHAAGGTGAYRVLDARDGAAVRQVVKDLHTRHGRIDGVVHAAGVIDDRLMADKDEQSFRTVFGTKVDGARALLDALEQCGARPGFVAFFGSIAAVLGNRGQTDYAAANDALETLGERWSRRTGRRALTVHWGPWAPSEDHGGMVSPELAREYERREVALIDPADGTAALLRELAYGSPEVRSVLYTASLW</sequence>
<dbReference type="Gene3D" id="3.30.70.250">
    <property type="entry name" value="Malonyl-CoA ACP transacylase, ACP-binding"/>
    <property type="match status" value="1"/>
</dbReference>
<dbReference type="RefSeq" id="WP_345386198.1">
    <property type="nucleotide sequence ID" value="NZ_BAABHG010000001.1"/>
</dbReference>
<dbReference type="EMBL" id="JBHUKU010000022">
    <property type="protein sequence ID" value="MFD2463907.1"/>
    <property type="molecule type" value="Genomic_DNA"/>
</dbReference>
<dbReference type="SUPFAM" id="SSF51735">
    <property type="entry name" value="NAD(P)-binding Rossmann-fold domains"/>
    <property type="match status" value="1"/>
</dbReference>
<dbReference type="InterPro" id="IPR014043">
    <property type="entry name" value="Acyl_transferase_dom"/>
</dbReference>
<name>A0ABW5GTP2_9PSEU</name>
<proteinExistence type="predicted"/>
<dbReference type="Proteomes" id="UP001597419">
    <property type="component" value="Unassembled WGS sequence"/>
</dbReference>
<dbReference type="Gene3D" id="1.10.1200.10">
    <property type="entry name" value="ACP-like"/>
    <property type="match status" value="1"/>
</dbReference>
<dbReference type="InterPro" id="IPR013968">
    <property type="entry name" value="PKS_KR"/>
</dbReference>
<dbReference type="Pfam" id="PF02801">
    <property type="entry name" value="Ketoacyl-synt_C"/>
    <property type="match status" value="1"/>
</dbReference>
<dbReference type="InterPro" id="IPR016039">
    <property type="entry name" value="Thiolase-like"/>
</dbReference>
<keyword evidence="6" id="KW-1185">Reference proteome</keyword>
<dbReference type="SMART" id="SM00822">
    <property type="entry name" value="PKS_KR"/>
    <property type="match status" value="1"/>
</dbReference>
<dbReference type="Pfam" id="PF03060">
    <property type="entry name" value="NMO"/>
    <property type="match status" value="1"/>
</dbReference>
<dbReference type="InterPro" id="IPR016036">
    <property type="entry name" value="Malonyl_transacylase_ACP-bd"/>
</dbReference>
<keyword evidence="1" id="KW-0596">Phosphopantetheine</keyword>
<evidence type="ECO:0000313" key="5">
    <source>
        <dbReference type="EMBL" id="MFD2463907.1"/>
    </source>
</evidence>
<dbReference type="Gene3D" id="3.40.366.10">
    <property type="entry name" value="Malonyl-Coenzyme A Acyl Carrier Protein, domain 2"/>
    <property type="match status" value="1"/>
</dbReference>
<accession>A0ABW5GTP2</accession>
<evidence type="ECO:0000256" key="2">
    <source>
        <dbReference type="ARBA" id="ARBA00022553"/>
    </source>
</evidence>
<dbReference type="Gene3D" id="3.40.50.720">
    <property type="entry name" value="NAD(P)-binding Rossmann-like Domain"/>
    <property type="match status" value="1"/>
</dbReference>